<name>A0ACC3MRW1_9PEZI</name>
<sequence length="262" mass="29461">MEVFRVGEVLLRSSQPLLPFLAPPFATVSSRCQQNAAARRDDTEQSTQPTSSAADDFSALLDDALDLDKKAPTAPTGRTSRFASRNAQQGNRTPSFGNNNTAPAPSSQKMNTSFDDLLQDFAKKDLSQPRTRTSTRNNNTSTDFDNTIAGLLSPEDFRNPNALSQPPPPPPPPEESPIKLDSTVGRTIRVEQERGIDVGRAFRMLEMRCAQNSVRRDSQRQRFHERPGLKRKRLKSERWRRRFKETFKATVGMVQKMKAQGW</sequence>
<evidence type="ECO:0000313" key="2">
    <source>
        <dbReference type="Proteomes" id="UP001281147"/>
    </source>
</evidence>
<gene>
    <name evidence="1" type="ORF">LTR37_014986</name>
</gene>
<reference evidence="1" key="1">
    <citation type="submission" date="2023-07" db="EMBL/GenBank/DDBJ databases">
        <title>Black Yeasts Isolated from many extreme environments.</title>
        <authorList>
            <person name="Coleine C."/>
            <person name="Stajich J.E."/>
            <person name="Selbmann L."/>
        </authorList>
    </citation>
    <scope>NUCLEOTIDE SEQUENCE</scope>
    <source>
        <strain evidence="1">CCFEE 5714</strain>
    </source>
</reference>
<dbReference type="Proteomes" id="UP001281147">
    <property type="component" value="Unassembled WGS sequence"/>
</dbReference>
<evidence type="ECO:0000313" key="1">
    <source>
        <dbReference type="EMBL" id="KAK3702275.1"/>
    </source>
</evidence>
<organism evidence="1 2">
    <name type="scientific">Vermiconidia calcicola</name>
    <dbReference type="NCBI Taxonomy" id="1690605"/>
    <lineage>
        <taxon>Eukaryota</taxon>
        <taxon>Fungi</taxon>
        <taxon>Dikarya</taxon>
        <taxon>Ascomycota</taxon>
        <taxon>Pezizomycotina</taxon>
        <taxon>Dothideomycetes</taxon>
        <taxon>Dothideomycetidae</taxon>
        <taxon>Mycosphaerellales</taxon>
        <taxon>Extremaceae</taxon>
        <taxon>Vermiconidia</taxon>
    </lineage>
</organism>
<dbReference type="EMBL" id="JAUTXU010000163">
    <property type="protein sequence ID" value="KAK3702275.1"/>
    <property type="molecule type" value="Genomic_DNA"/>
</dbReference>
<accession>A0ACC3MRW1</accession>
<comment type="caution">
    <text evidence="1">The sequence shown here is derived from an EMBL/GenBank/DDBJ whole genome shotgun (WGS) entry which is preliminary data.</text>
</comment>
<proteinExistence type="predicted"/>
<keyword evidence="2" id="KW-1185">Reference proteome</keyword>
<protein>
    <submittedName>
        <fullName evidence="1">Uncharacterized protein</fullName>
    </submittedName>
</protein>